<protein>
    <submittedName>
        <fullName evidence="14">Multidrug resistance protein</fullName>
    </submittedName>
</protein>
<sequence>MSDTPAPAANGNGARKRGLLILATVVALGAIGYTTYWLTVGRYYESTDDAYVASDIVQITSEVSGAVLGVHVDDTQSVERGQVLVELDPADANIAVSAAEAELARTVRQVRALYSQADQLRAQIAERQTDLNKSQNDYARRQALVADGAVSGEELAHAQDTIAQTRASLQAAQRQLDATLAQIEGTTLEDHPNVLAAAAQLRDASLALRRTTIRSPVSGTIAKRGVQLGQHVNPGAPLLAVVPLDDVWIDANFKESQLKSVRVGQPVTVHADIYGKDVEYKGAVAGLAAGSGSAFALLPAQNASGNWIKIVQRVPVRITLDPEQLKQNPLRVGLSMHAEIEVRDTSGPLVASQVRNTPQPVQKSVGEDTGIEQRIAEIIHQNATANSAVASSPRNTRGATVASIDSAGVRASR</sequence>
<evidence type="ECO:0000256" key="11">
    <source>
        <dbReference type="SAM" id="Phobius"/>
    </source>
</evidence>
<evidence type="ECO:0000256" key="2">
    <source>
        <dbReference type="ARBA" id="ARBA00009477"/>
    </source>
</evidence>
<dbReference type="RefSeq" id="WP_161810780.1">
    <property type="nucleotide sequence ID" value="NZ_BLJN01000001.1"/>
</dbReference>
<organism evidence="14 15">
    <name type="scientific">Steroidobacter agaridevorans</name>
    <dbReference type="NCBI Taxonomy" id="2695856"/>
    <lineage>
        <taxon>Bacteria</taxon>
        <taxon>Pseudomonadati</taxon>
        <taxon>Pseudomonadota</taxon>
        <taxon>Gammaproteobacteria</taxon>
        <taxon>Steroidobacterales</taxon>
        <taxon>Steroidobacteraceae</taxon>
        <taxon>Steroidobacter</taxon>
    </lineage>
</organism>
<feature type="region of interest" description="Disordered" evidence="10">
    <location>
        <begin position="385"/>
        <end position="413"/>
    </location>
</feature>
<dbReference type="Proteomes" id="UP000445000">
    <property type="component" value="Unassembled WGS sequence"/>
</dbReference>
<evidence type="ECO:0000256" key="8">
    <source>
        <dbReference type="ARBA" id="ARBA00023136"/>
    </source>
</evidence>
<keyword evidence="9" id="KW-0175">Coiled coil</keyword>
<keyword evidence="15" id="KW-1185">Reference proteome</keyword>
<dbReference type="InterPro" id="IPR058634">
    <property type="entry name" value="AaeA-lik-b-barrel"/>
</dbReference>
<evidence type="ECO:0000256" key="10">
    <source>
        <dbReference type="SAM" id="MobiDB-lite"/>
    </source>
</evidence>
<keyword evidence="7 11" id="KW-1133">Transmembrane helix</keyword>
<comment type="caution">
    <text evidence="14">The sequence shown here is derived from an EMBL/GenBank/DDBJ whole genome shotgun (WGS) entry which is preliminary data.</text>
</comment>
<dbReference type="Gene3D" id="2.40.50.100">
    <property type="match status" value="1"/>
</dbReference>
<dbReference type="InterPro" id="IPR050739">
    <property type="entry name" value="MFP"/>
</dbReference>
<feature type="coiled-coil region" evidence="9">
    <location>
        <begin position="103"/>
        <end position="189"/>
    </location>
</feature>
<reference evidence="15" key="1">
    <citation type="submission" date="2020-01" db="EMBL/GenBank/DDBJ databases">
        <title>'Steroidobacter agaridevorans' sp. nov., agar-degrading bacteria isolated from rhizosphere soils.</title>
        <authorList>
            <person name="Ikenaga M."/>
            <person name="Kataoka M."/>
            <person name="Murouchi A."/>
            <person name="Katsuragi S."/>
            <person name="Sakai M."/>
        </authorList>
    </citation>
    <scope>NUCLEOTIDE SEQUENCE [LARGE SCALE GENOMIC DNA]</scope>
    <source>
        <strain evidence="15">YU21-B</strain>
    </source>
</reference>
<dbReference type="FunFam" id="2.40.30.170:FF:000003">
    <property type="entry name" value="Multidrug resistance protein A"/>
    <property type="match status" value="1"/>
</dbReference>
<evidence type="ECO:0000313" key="14">
    <source>
        <dbReference type="EMBL" id="GFE78943.1"/>
    </source>
</evidence>
<dbReference type="PANTHER" id="PTHR30386:SF19">
    <property type="entry name" value="MULTIDRUG EXPORT PROTEIN EMRA-RELATED"/>
    <property type="match status" value="1"/>
</dbReference>
<dbReference type="Pfam" id="PF25963">
    <property type="entry name" value="Beta-barrel_AAEA"/>
    <property type="match status" value="1"/>
</dbReference>
<dbReference type="InterPro" id="IPR058633">
    <property type="entry name" value="EmrA/FarA_HH"/>
</dbReference>
<evidence type="ECO:0000313" key="15">
    <source>
        <dbReference type="Proteomes" id="UP000445000"/>
    </source>
</evidence>
<dbReference type="GO" id="GO:0046677">
    <property type="term" value="P:response to antibiotic"/>
    <property type="evidence" value="ECO:0007669"/>
    <property type="project" value="UniProtKB-ARBA"/>
</dbReference>
<dbReference type="EMBL" id="BLJN01000001">
    <property type="protein sequence ID" value="GFE78943.1"/>
    <property type="molecule type" value="Genomic_DNA"/>
</dbReference>
<feature type="domain" description="p-hydroxybenzoic acid efflux pump subunit AaeA-like beta-barrel" evidence="13">
    <location>
        <begin position="248"/>
        <end position="327"/>
    </location>
</feature>
<comment type="subcellular location">
    <subcellularLocation>
        <location evidence="1">Cell inner membrane</location>
        <topology evidence="1">Single-pass membrane protein</topology>
        <orientation evidence="1">Periplasmic side</orientation>
    </subcellularLocation>
</comment>
<evidence type="ECO:0000259" key="13">
    <source>
        <dbReference type="Pfam" id="PF25963"/>
    </source>
</evidence>
<name>A0A829Y7D0_9GAMM</name>
<keyword evidence="5" id="KW-0997">Cell inner membrane</keyword>
<dbReference type="Pfam" id="PF25885">
    <property type="entry name" value="HH_EMRA"/>
    <property type="match status" value="1"/>
</dbReference>
<dbReference type="PANTHER" id="PTHR30386">
    <property type="entry name" value="MEMBRANE FUSION SUBUNIT OF EMRAB-TOLC MULTIDRUG EFFLUX PUMP"/>
    <property type="match status" value="1"/>
</dbReference>
<accession>A0A829Y7D0</accession>
<evidence type="ECO:0000256" key="3">
    <source>
        <dbReference type="ARBA" id="ARBA00022448"/>
    </source>
</evidence>
<evidence type="ECO:0000256" key="7">
    <source>
        <dbReference type="ARBA" id="ARBA00022989"/>
    </source>
</evidence>
<dbReference type="GO" id="GO:1990961">
    <property type="term" value="P:xenobiotic detoxification by transmembrane export across the plasma membrane"/>
    <property type="evidence" value="ECO:0007669"/>
    <property type="project" value="UniProtKB-ARBA"/>
</dbReference>
<keyword evidence="6 11" id="KW-0812">Transmembrane</keyword>
<dbReference type="GO" id="GO:0015721">
    <property type="term" value="P:bile acid and bile salt transport"/>
    <property type="evidence" value="ECO:0007669"/>
    <property type="project" value="UniProtKB-ARBA"/>
</dbReference>
<keyword evidence="3" id="KW-0813">Transport</keyword>
<dbReference type="Gene3D" id="1.10.287.470">
    <property type="entry name" value="Helix hairpin bin"/>
    <property type="match status" value="1"/>
</dbReference>
<gene>
    <name evidence="14" type="ORF">GCM10011487_09430</name>
</gene>
<evidence type="ECO:0000256" key="4">
    <source>
        <dbReference type="ARBA" id="ARBA00022475"/>
    </source>
</evidence>
<dbReference type="Gene3D" id="2.40.30.170">
    <property type="match status" value="1"/>
</dbReference>
<evidence type="ECO:0000256" key="6">
    <source>
        <dbReference type="ARBA" id="ARBA00022692"/>
    </source>
</evidence>
<keyword evidence="8 11" id="KW-0472">Membrane</keyword>
<feature type="compositionally biased region" description="Polar residues" evidence="10">
    <location>
        <begin position="385"/>
        <end position="398"/>
    </location>
</feature>
<comment type="similarity">
    <text evidence="2">Belongs to the membrane fusion protein (MFP) (TC 8.A.1) family.</text>
</comment>
<dbReference type="AlphaFoldDB" id="A0A829Y7D0"/>
<feature type="domain" description="Multidrug export protein EmrA/FarA alpha-helical hairpin" evidence="12">
    <location>
        <begin position="91"/>
        <end position="211"/>
    </location>
</feature>
<dbReference type="GO" id="GO:0005886">
    <property type="term" value="C:plasma membrane"/>
    <property type="evidence" value="ECO:0007669"/>
    <property type="project" value="UniProtKB-SubCell"/>
</dbReference>
<feature type="transmembrane region" description="Helical" evidence="11">
    <location>
        <begin position="19"/>
        <end position="38"/>
    </location>
</feature>
<evidence type="ECO:0000256" key="5">
    <source>
        <dbReference type="ARBA" id="ARBA00022519"/>
    </source>
</evidence>
<dbReference type="SUPFAM" id="SSF111369">
    <property type="entry name" value="HlyD-like secretion proteins"/>
    <property type="match status" value="2"/>
</dbReference>
<evidence type="ECO:0000259" key="12">
    <source>
        <dbReference type="Pfam" id="PF25885"/>
    </source>
</evidence>
<evidence type="ECO:0000256" key="1">
    <source>
        <dbReference type="ARBA" id="ARBA00004383"/>
    </source>
</evidence>
<dbReference type="SUPFAM" id="SSF56954">
    <property type="entry name" value="Outer membrane efflux proteins (OEP)"/>
    <property type="match status" value="1"/>
</dbReference>
<evidence type="ECO:0000256" key="9">
    <source>
        <dbReference type="SAM" id="Coils"/>
    </source>
</evidence>
<keyword evidence="4" id="KW-1003">Cell membrane</keyword>
<proteinExistence type="inferred from homology"/>